<evidence type="ECO:0000256" key="7">
    <source>
        <dbReference type="SAM" id="MobiDB-lite"/>
    </source>
</evidence>
<sequence length="1514" mass="165042">MLTCVVAEDMAPPPFPPTRPPSNPKLLNCPQVSLAGACCEPWCHCPCPENTAAEPTPCPFLPRHPCLTCFLLCPQELWGPRNMDTLNRNQVGPGCKTPGLVQKGPLDLIETGKGLKVQTDKPHLVSLGSGRLSTAITLLPLEEGRTVIGSAARDISLQGPGLAPEHCYIENLRGTLTLYPCGNACTIDGLPVRQPTRLTQGCMLCLGQSTFLRFNHPAEAKWMKSMIPAGGRAPGPPYSPGPESESLVNGNHTPQHASRGPSACGSHSSLVSSIEKDLQEIMDSLVLEEPGAAGKKPAATSPLSPMANGGRYLLSPPTSPGAMSVGSSYENTSPAFSPLSSPASSGSCASHSPSGQEPAPSLPPLVPARSSSYHLGLQPPQSRPSGARPSESPRLGRKGGHERPPSPGLRGLLTDSPAATVLAEARRATESPRPGGQLPVVAISLSEYPASGARGPPTSIPGSPKFQPPVPAPRNKIGTLQDRPPSPFRELPGAERVLTTSPSRQLVGRTFSDGSATRTLQPPESPRLGRRGLDSMRELPPLSPSLSRRALSPVSTRTAPDPKLTREVAESPRPRRWAAHGASPEDFSLTLGARGRRTRSPSPTLGESLAPRKGSFSGRLSPAYSLGSLTGASPRQSPRAQRKLSSGDLRVPVTRERKNSITEISDNEDDLLEYHRRQRQERLREQEMERLERQRLETILNLCAEYSRADGGPEAGELPSIGEAAAALALAGRRPSRGLAAGTGAPGRGSEEPGGAAQRLWESVERSDEENLKEECSSTESTQQEHEDAPGTKLQGEVLALEEERAQVLGRVEQLKVRVKELEQQLQESAREAEMERALLQGEREAERALLQKEQKAVDQLQEKLVTLETSIQKERDKEAEALETETKLFEDLEFQQLERESRVEEERELAGQGLLRSKAELLRSIAKRKERLVVLDSQAGQIRSQAVQESERLARDKNAALQLLQKEKEKLAMLERRYHSLTGGRPFPKTTSTLKEADLLISESSEVGLGTAALGPFPESSQAGASSLPLTPPASTQLCLKAQEMEKLLLPAVDLEQWYQELMAGLGTGPAAASPRSSPPPLPAKASRQLQVYRSKMDGEATSPLPRTRSGPLPSSSGSSSSSSQLSVATLGRSPSPKSTLLAQNGTSSLPRNLAATLQDIETKRQLALQQKVESLPAEPLPTDDPAGQQVIEEQRRRLAELKQKAAAEAQCQWDALHGVAPFPTGPAGFPPLMHHSILHHLPASRERGEEGEHAYDTLSLESSDSMETSISTGGNSVCSPDNMSSASGLDMGKIEEMEKMLKEAHAEKSRLMESREREMELRRQALEEERRRREQVERRLQSESARRQQLVEKEVKMREKQFSQARPLTRYLPIRKEDFDLKTHIESSGHGVDTCLHVVLSSKVCRGYLVKMGGKIKSWKKRWFVFDRLKRTLSYYVDKHETKLKGVIYFQAIEEVYYDHLRSAAKSPNPALTFCVKTHDRLYYMVAPSAEAMRIWMDVIVTGAEGYTQFMN</sequence>
<dbReference type="InterPro" id="IPR000253">
    <property type="entry name" value="FHA_dom"/>
</dbReference>
<keyword evidence="3 6" id="KW-0175">Coiled coil</keyword>
<dbReference type="PROSITE" id="PS50003">
    <property type="entry name" value="PH_DOMAIN"/>
    <property type="match status" value="1"/>
</dbReference>
<keyword evidence="2" id="KW-0597">Phosphoprotein</keyword>
<evidence type="ECO:0000256" key="6">
    <source>
        <dbReference type="SAM" id="Coils"/>
    </source>
</evidence>
<dbReference type="Pfam" id="PF00498">
    <property type="entry name" value="FHA"/>
    <property type="match status" value="1"/>
</dbReference>
<feature type="domain" description="PH" evidence="8">
    <location>
        <begin position="1404"/>
        <end position="1507"/>
    </location>
</feature>
<dbReference type="PANTHER" id="PTHR12156:SF23">
    <property type="entry name" value="PLECKSTRIN HOMOLOGY-LIKE DOMAIN FAMILY B MEMBER 1"/>
    <property type="match status" value="1"/>
</dbReference>
<evidence type="ECO:0000313" key="10">
    <source>
        <dbReference type="Proteomes" id="UP000429181"/>
    </source>
</evidence>
<evidence type="ECO:0000256" key="2">
    <source>
        <dbReference type="ARBA" id="ARBA00022553"/>
    </source>
</evidence>
<reference evidence="9 10" key="1">
    <citation type="submission" date="2018-11" db="EMBL/GenBank/DDBJ databases">
        <title>Haplotype-resolved cattle genomes.</title>
        <authorList>
            <person name="Low W.Y."/>
            <person name="Tearle R."/>
            <person name="Bickhart D.M."/>
            <person name="Rosen B.D."/>
            <person name="Koren S."/>
            <person name="Rhie A."/>
            <person name="Hiendleder S."/>
            <person name="Phillippy A.M."/>
            <person name="Smith T.P.L."/>
            <person name="Williams J.L."/>
        </authorList>
    </citation>
    <scope>NUCLEOTIDE SEQUENCE [LARGE SCALE GENOMIC DNA]</scope>
</reference>
<dbReference type="GO" id="GO:0071711">
    <property type="term" value="P:basement membrane organization"/>
    <property type="evidence" value="ECO:0007669"/>
    <property type="project" value="Ensembl"/>
</dbReference>
<keyword evidence="1" id="KW-0488">Methylation</keyword>
<dbReference type="Ensembl" id="ENSBIXT00005039501.1">
    <property type="protein sequence ID" value="ENSBIXP00005024312.1"/>
    <property type="gene ID" value="ENSBIXG00005007742.1"/>
</dbReference>
<evidence type="ECO:0000256" key="3">
    <source>
        <dbReference type="ARBA" id="ARBA00023054"/>
    </source>
</evidence>
<feature type="compositionally biased region" description="Polar residues" evidence="7">
    <location>
        <begin position="1137"/>
        <end position="1149"/>
    </location>
</feature>
<feature type="region of interest" description="Disordered" evidence="7">
    <location>
        <begin position="449"/>
        <end position="652"/>
    </location>
</feature>
<dbReference type="GO" id="GO:0045180">
    <property type="term" value="C:basal cortex"/>
    <property type="evidence" value="ECO:0007669"/>
    <property type="project" value="Ensembl"/>
</dbReference>
<evidence type="ECO:0000259" key="8">
    <source>
        <dbReference type="PROSITE" id="PS50003"/>
    </source>
</evidence>
<evidence type="ECO:0000256" key="4">
    <source>
        <dbReference type="ARBA" id="ARBA00069090"/>
    </source>
</evidence>
<dbReference type="SUPFAM" id="SSF50729">
    <property type="entry name" value="PH domain-like"/>
    <property type="match status" value="1"/>
</dbReference>
<reference evidence="9" key="2">
    <citation type="submission" date="2025-08" db="UniProtKB">
        <authorList>
            <consortium name="Ensembl"/>
        </authorList>
    </citation>
    <scope>IDENTIFICATION</scope>
</reference>
<dbReference type="InterPro" id="IPR011993">
    <property type="entry name" value="PH-like_dom_sf"/>
</dbReference>
<feature type="compositionally biased region" description="Polar residues" evidence="7">
    <location>
        <begin position="512"/>
        <end position="522"/>
    </location>
</feature>
<feature type="compositionally biased region" description="Polar residues" evidence="7">
    <location>
        <begin position="369"/>
        <end position="384"/>
    </location>
</feature>
<protein>
    <recommendedName>
        <fullName evidence="4">Pleckstrin homology-like domain family B member 1</fullName>
    </recommendedName>
    <alternativeName>
        <fullName evidence="5">Protein LL5-alpha</fullName>
    </alternativeName>
</protein>
<evidence type="ECO:0000256" key="1">
    <source>
        <dbReference type="ARBA" id="ARBA00022481"/>
    </source>
</evidence>
<feature type="region of interest" description="Disordered" evidence="7">
    <location>
        <begin position="737"/>
        <end position="792"/>
    </location>
</feature>
<feature type="compositionally biased region" description="Polar residues" evidence="7">
    <location>
        <begin position="246"/>
        <end position="256"/>
    </location>
</feature>
<feature type="region of interest" description="Disordered" evidence="7">
    <location>
        <begin position="1267"/>
        <end position="1286"/>
    </location>
</feature>
<proteinExistence type="predicted"/>
<dbReference type="SUPFAM" id="SSF49879">
    <property type="entry name" value="SMAD/FHA domain"/>
    <property type="match status" value="1"/>
</dbReference>
<feature type="compositionally biased region" description="Low complexity" evidence="7">
    <location>
        <begin position="1104"/>
        <end position="1125"/>
    </location>
</feature>
<dbReference type="GeneTree" id="ENSGT00940000155231"/>
<gene>
    <name evidence="9" type="primary">PHLDB1</name>
</gene>
<feature type="region of interest" description="Disordered" evidence="7">
    <location>
        <begin position="292"/>
        <end position="416"/>
    </location>
</feature>
<dbReference type="Gene3D" id="2.60.200.20">
    <property type="match status" value="1"/>
</dbReference>
<dbReference type="Proteomes" id="UP000429181">
    <property type="component" value="Chromosome 15"/>
</dbReference>
<dbReference type="InterPro" id="IPR037810">
    <property type="entry name" value="PHLDB1/2/3_PH"/>
</dbReference>
<feature type="coiled-coil region" evidence="6">
    <location>
        <begin position="1296"/>
        <end position="1355"/>
    </location>
</feature>
<feature type="compositionally biased region" description="Low complexity" evidence="7">
    <location>
        <begin position="333"/>
        <end position="354"/>
    </location>
</feature>
<dbReference type="InterPro" id="IPR001849">
    <property type="entry name" value="PH_domain"/>
</dbReference>
<feature type="region of interest" description="Disordered" evidence="7">
    <location>
        <begin position="227"/>
        <end position="269"/>
    </location>
</feature>
<organism evidence="9 10">
    <name type="scientific">Bos indicus x Bos taurus</name>
    <name type="common">Hybrid cattle</name>
    <dbReference type="NCBI Taxonomy" id="30522"/>
    <lineage>
        <taxon>Eukaryota</taxon>
        <taxon>Metazoa</taxon>
        <taxon>Chordata</taxon>
        <taxon>Craniata</taxon>
        <taxon>Vertebrata</taxon>
        <taxon>Euteleostomi</taxon>
        <taxon>Mammalia</taxon>
        <taxon>Eutheria</taxon>
        <taxon>Laurasiatheria</taxon>
        <taxon>Artiodactyla</taxon>
        <taxon>Ruminantia</taxon>
        <taxon>Pecora</taxon>
        <taxon>Bovidae</taxon>
        <taxon>Bovinae</taxon>
        <taxon>Bos</taxon>
    </lineage>
</organism>
<feature type="compositionally biased region" description="Basic and acidic residues" evidence="7">
    <location>
        <begin position="563"/>
        <end position="573"/>
    </location>
</feature>
<dbReference type="InterPro" id="IPR052212">
    <property type="entry name" value="PH-like_domain"/>
</dbReference>
<dbReference type="PANTHER" id="PTHR12156">
    <property type="entry name" value="PLECKSTRIN HOMOLOGY-LIKE DOMAIN, FAMILY B, MEMBER 3"/>
    <property type="match status" value="1"/>
</dbReference>
<dbReference type="InterPro" id="IPR008984">
    <property type="entry name" value="SMAD_FHA_dom_sf"/>
</dbReference>
<dbReference type="Gene3D" id="2.30.29.30">
    <property type="entry name" value="Pleckstrin-homology domain (PH domain)/Phosphotyrosine-binding domain (PTB)"/>
    <property type="match status" value="1"/>
</dbReference>
<feature type="region of interest" description="Disordered" evidence="7">
    <location>
        <begin position="1069"/>
        <end position="1149"/>
    </location>
</feature>
<accession>A0A4W2H0Y6</accession>
<dbReference type="FunFam" id="2.60.200.20:FF:000004">
    <property type="entry name" value="pleckstrin homology-like domain family B member 1 isoform X1"/>
    <property type="match status" value="1"/>
</dbReference>
<dbReference type="FunFam" id="2.30.29.30:FF:000006">
    <property type="entry name" value="Pleckstrin homology like domain family B member 1"/>
    <property type="match status" value="1"/>
</dbReference>
<name>A0A4W2H0Y6_BOBOX</name>
<dbReference type="CDD" id="cd14673">
    <property type="entry name" value="PH_PHLDB1_2"/>
    <property type="match status" value="1"/>
</dbReference>
<dbReference type="GO" id="GO:0070507">
    <property type="term" value="P:regulation of microtubule cytoskeleton organization"/>
    <property type="evidence" value="ECO:0007669"/>
    <property type="project" value="TreeGrafter"/>
</dbReference>
<feature type="compositionally biased region" description="Polar residues" evidence="7">
    <location>
        <begin position="627"/>
        <end position="639"/>
    </location>
</feature>
<dbReference type="Pfam" id="PF00169">
    <property type="entry name" value="PH"/>
    <property type="match status" value="1"/>
</dbReference>
<feature type="compositionally biased region" description="Low complexity" evidence="7">
    <location>
        <begin position="544"/>
        <end position="553"/>
    </location>
</feature>
<feature type="coiled-coil region" evidence="6">
    <location>
        <begin position="948"/>
        <end position="978"/>
    </location>
</feature>
<evidence type="ECO:0000256" key="5">
    <source>
        <dbReference type="ARBA" id="ARBA00077655"/>
    </source>
</evidence>
<dbReference type="SMART" id="SM00233">
    <property type="entry name" value="PH"/>
    <property type="match status" value="1"/>
</dbReference>
<evidence type="ECO:0000313" key="9">
    <source>
        <dbReference type="Ensembl" id="ENSBIXP00005024312.1"/>
    </source>
</evidence>
<dbReference type="CDD" id="cd22713">
    <property type="entry name" value="FHA_PHLB1"/>
    <property type="match status" value="1"/>
</dbReference>
<feature type="compositionally biased region" description="Basic and acidic residues" evidence="7">
    <location>
        <begin position="762"/>
        <end position="776"/>
    </location>
</feature>